<feature type="domain" description="Helicase ATP-binding" evidence="5">
    <location>
        <begin position="265"/>
        <end position="439"/>
    </location>
</feature>
<dbReference type="InterPro" id="IPR001650">
    <property type="entry name" value="Helicase_C-like"/>
</dbReference>
<evidence type="ECO:0000256" key="2">
    <source>
        <dbReference type="ARBA" id="ARBA00022801"/>
    </source>
</evidence>
<dbReference type="SMART" id="SM00490">
    <property type="entry name" value="HELICc"/>
    <property type="match status" value="1"/>
</dbReference>
<dbReference type="CDD" id="cd18004">
    <property type="entry name" value="DEXHc_RAD54"/>
    <property type="match status" value="1"/>
</dbReference>
<feature type="compositionally biased region" description="Acidic residues" evidence="4">
    <location>
        <begin position="807"/>
        <end position="825"/>
    </location>
</feature>
<keyword evidence="3" id="KW-0067">ATP-binding</keyword>
<dbReference type="Pfam" id="PF00176">
    <property type="entry name" value="SNF2-rel_dom"/>
    <property type="match status" value="1"/>
</dbReference>
<evidence type="ECO:0000256" key="4">
    <source>
        <dbReference type="SAM" id="MobiDB-lite"/>
    </source>
</evidence>
<dbReference type="SUPFAM" id="SSF52540">
    <property type="entry name" value="P-loop containing nucleoside triphosphate hydrolases"/>
    <property type="match status" value="2"/>
</dbReference>
<gene>
    <name evidence="7" type="ORF">DAPK24_037740</name>
</gene>
<dbReference type="GO" id="GO:0005524">
    <property type="term" value="F:ATP binding"/>
    <property type="evidence" value="ECO:0007669"/>
    <property type="project" value="InterPro"/>
</dbReference>
<organism evidence="7 8">
    <name type="scientific">Pichia kluyveri</name>
    <name type="common">Yeast</name>
    <dbReference type="NCBI Taxonomy" id="36015"/>
    <lineage>
        <taxon>Eukaryota</taxon>
        <taxon>Fungi</taxon>
        <taxon>Dikarya</taxon>
        <taxon>Ascomycota</taxon>
        <taxon>Saccharomycotina</taxon>
        <taxon>Pichiomycetes</taxon>
        <taxon>Pichiales</taxon>
        <taxon>Pichiaceae</taxon>
        <taxon>Pichia</taxon>
    </lineage>
</organism>
<dbReference type="GO" id="GO:0016787">
    <property type="term" value="F:hydrolase activity"/>
    <property type="evidence" value="ECO:0007669"/>
    <property type="project" value="UniProtKB-KW"/>
</dbReference>
<sequence>MNLNTPFKNYRKRSSSKNISSPEPVIVPQIGTSNTPSNLSTKNNNIVKYSVLYRKFTNKKNKTWEGDGTLIWYTNNDIALIKNEDDTMICKLKDANKSILKGSFSGSGYEFELDEEIVTSKIPKLTLSSTPTQIIHKPIIKPFKSPLLTINSNNNKNNIIKNIDQKDQKGQNIIQKDKIVDNKKVQDIITKSSSSKQTKETNRLKSSDPLYDIKNVQNPLFMPDFPKSIDDSEIHRKVVVDPVLSVKLRDHQRYGVEFLYSCLMGLKSSDINGAILADEMGLGKTLQTITLIWTLLRQSHIVGKKPIIDKVLICCPVSLVSNWKNEFSKWLGMNRVGVLAINGNKFQNEVRDIQLFPNNKVYQVMIIGYEKMQSMSELLSEITFDLLICDEGHRLKSSENKAIKTLKSFNIKRTILLSGTPIQNDLTEFYTMADFVNPGVLGSLKHFQKTFVKPILSSRDAKCTNKALIKKGKEKSKELVELTNKFILRRLNDELTKYLPKRSDYILFIAPTSLQLQLFKTIIETKRFQTLIDGETDENSSTIKNSSSSSSSLNLINSFRKICNSPSLLKTDSFFLDISERSSNSAEDVEFRNQLGKKVKSGKILVLIKLLGLLYAKNDEKVVIVSNFTATLDIIESIFQSLGLAFTRLDGSTPSNERGKIVDSFNKSSTTKSFAMLLSAKAGGVGLNLIGASRLILFDNDWNPAVDLQAIARIHRDGQMKDVKVYRFLTNGCMDEKIFQRQLVKQDLSDRFVDQKGGEKEIFDRSDLKDIFTINFDKIKTNQYCNTHELMCCDCNGKGEIVLENEFGSDLEDSNEESDEDEDEETKEKKKFMSALDYTQKYPDNENENTKVDEIKRKRLRRCLKGYRHIQPVQSSIVFKTDDDILDTLLNGQDREKPLISYVFGKY</sequence>
<dbReference type="CDD" id="cd18793">
    <property type="entry name" value="SF2_C_SNF"/>
    <property type="match status" value="1"/>
</dbReference>
<dbReference type="PANTHER" id="PTHR45629:SF7">
    <property type="entry name" value="DNA EXCISION REPAIR PROTEIN ERCC-6-RELATED"/>
    <property type="match status" value="1"/>
</dbReference>
<feature type="region of interest" description="Disordered" evidence="4">
    <location>
        <begin position="807"/>
        <end position="830"/>
    </location>
</feature>
<dbReference type="InterPro" id="IPR049730">
    <property type="entry name" value="SNF2/RAD54-like_C"/>
</dbReference>
<dbReference type="Pfam" id="PF00271">
    <property type="entry name" value="Helicase_C"/>
    <property type="match status" value="1"/>
</dbReference>
<feature type="region of interest" description="Disordered" evidence="4">
    <location>
        <begin position="1"/>
        <end position="39"/>
    </location>
</feature>
<dbReference type="PANTHER" id="PTHR45629">
    <property type="entry name" value="SNF2/RAD54 FAMILY MEMBER"/>
    <property type="match status" value="1"/>
</dbReference>
<dbReference type="PROSITE" id="PS51192">
    <property type="entry name" value="HELICASE_ATP_BIND_1"/>
    <property type="match status" value="1"/>
</dbReference>
<dbReference type="Gene3D" id="3.40.50.10810">
    <property type="entry name" value="Tandem AAA-ATPase domain"/>
    <property type="match status" value="1"/>
</dbReference>
<accession>A0AAV5R6J6</accession>
<keyword evidence="2" id="KW-0378">Hydrolase</keyword>
<dbReference type="Proteomes" id="UP001378960">
    <property type="component" value="Unassembled WGS sequence"/>
</dbReference>
<name>A0AAV5R6J6_PICKL</name>
<evidence type="ECO:0000256" key="1">
    <source>
        <dbReference type="ARBA" id="ARBA00022741"/>
    </source>
</evidence>
<dbReference type="PROSITE" id="PS51194">
    <property type="entry name" value="HELICASE_CTER"/>
    <property type="match status" value="1"/>
</dbReference>
<dbReference type="InterPro" id="IPR038718">
    <property type="entry name" value="SNF2-like_sf"/>
</dbReference>
<feature type="domain" description="Helicase C-terminal" evidence="6">
    <location>
        <begin position="609"/>
        <end position="763"/>
    </location>
</feature>
<proteinExistence type="predicted"/>
<evidence type="ECO:0000259" key="5">
    <source>
        <dbReference type="PROSITE" id="PS51192"/>
    </source>
</evidence>
<keyword evidence="1" id="KW-0547">Nucleotide-binding</keyword>
<dbReference type="Gene3D" id="1.20.120.850">
    <property type="entry name" value="SWI2/SNF2 ATPases, N-terminal domain"/>
    <property type="match status" value="1"/>
</dbReference>
<evidence type="ECO:0000256" key="3">
    <source>
        <dbReference type="ARBA" id="ARBA00022840"/>
    </source>
</evidence>
<dbReference type="InterPro" id="IPR027417">
    <property type="entry name" value="P-loop_NTPase"/>
</dbReference>
<dbReference type="InterPro" id="IPR050496">
    <property type="entry name" value="SNF2_RAD54_helicase_repair"/>
</dbReference>
<protein>
    <submittedName>
        <fullName evidence="7">DNA-dependent ATPase</fullName>
    </submittedName>
</protein>
<dbReference type="EMBL" id="BTGB01000005">
    <property type="protein sequence ID" value="GMM47199.1"/>
    <property type="molecule type" value="Genomic_DNA"/>
</dbReference>
<dbReference type="InterPro" id="IPR014001">
    <property type="entry name" value="Helicase_ATP-bd"/>
</dbReference>
<evidence type="ECO:0000259" key="6">
    <source>
        <dbReference type="PROSITE" id="PS51194"/>
    </source>
</evidence>
<keyword evidence="8" id="KW-1185">Reference proteome</keyword>
<dbReference type="InterPro" id="IPR000330">
    <property type="entry name" value="SNF2_N"/>
</dbReference>
<dbReference type="GO" id="GO:0007131">
    <property type="term" value="P:reciprocal meiotic recombination"/>
    <property type="evidence" value="ECO:0007669"/>
    <property type="project" value="TreeGrafter"/>
</dbReference>
<dbReference type="SMART" id="SM00487">
    <property type="entry name" value="DEXDc"/>
    <property type="match status" value="1"/>
</dbReference>
<feature type="compositionally biased region" description="Polar residues" evidence="4">
    <location>
        <begin position="30"/>
        <end position="39"/>
    </location>
</feature>
<evidence type="ECO:0000313" key="7">
    <source>
        <dbReference type="EMBL" id="GMM47199.1"/>
    </source>
</evidence>
<dbReference type="Gene3D" id="3.40.50.300">
    <property type="entry name" value="P-loop containing nucleotide triphosphate hydrolases"/>
    <property type="match status" value="1"/>
</dbReference>
<evidence type="ECO:0000313" key="8">
    <source>
        <dbReference type="Proteomes" id="UP001378960"/>
    </source>
</evidence>
<dbReference type="GO" id="GO:0005634">
    <property type="term" value="C:nucleus"/>
    <property type="evidence" value="ECO:0007669"/>
    <property type="project" value="TreeGrafter"/>
</dbReference>
<dbReference type="GO" id="GO:0015616">
    <property type="term" value="F:DNA translocase activity"/>
    <property type="evidence" value="ECO:0007669"/>
    <property type="project" value="TreeGrafter"/>
</dbReference>
<dbReference type="AlphaFoldDB" id="A0AAV5R6J6"/>
<dbReference type="GO" id="GO:0000724">
    <property type="term" value="P:double-strand break repair via homologous recombination"/>
    <property type="evidence" value="ECO:0007669"/>
    <property type="project" value="TreeGrafter"/>
</dbReference>
<comment type="caution">
    <text evidence="7">The sequence shown here is derived from an EMBL/GenBank/DDBJ whole genome shotgun (WGS) entry which is preliminary data.</text>
</comment>
<reference evidence="7 8" key="1">
    <citation type="journal article" date="2023" name="Elife">
        <title>Identification of key yeast species and microbe-microbe interactions impacting larval growth of Drosophila in the wild.</title>
        <authorList>
            <person name="Mure A."/>
            <person name="Sugiura Y."/>
            <person name="Maeda R."/>
            <person name="Honda K."/>
            <person name="Sakurai N."/>
            <person name="Takahashi Y."/>
            <person name="Watada M."/>
            <person name="Katoh T."/>
            <person name="Gotoh A."/>
            <person name="Gotoh Y."/>
            <person name="Taniguchi I."/>
            <person name="Nakamura K."/>
            <person name="Hayashi T."/>
            <person name="Katayama T."/>
            <person name="Uemura T."/>
            <person name="Hattori Y."/>
        </authorList>
    </citation>
    <scope>NUCLEOTIDE SEQUENCE [LARGE SCALE GENOMIC DNA]</scope>
    <source>
        <strain evidence="7 8">PK-24</strain>
    </source>
</reference>
<dbReference type="FunFam" id="3.40.50.10810:FF:000020">
    <property type="entry name" value="DNA repair and recombination protein RAD54B"/>
    <property type="match status" value="1"/>
</dbReference>